<proteinExistence type="predicted"/>
<gene>
    <name evidence="1" type="ORF">SAMN05216177_103232</name>
</gene>
<dbReference type="AlphaFoldDB" id="A0A1I5R252"/>
<dbReference type="EMBL" id="FOXK01000003">
    <property type="protein sequence ID" value="SFP52126.1"/>
    <property type="molecule type" value="Genomic_DNA"/>
</dbReference>
<evidence type="ECO:0000313" key="2">
    <source>
        <dbReference type="Proteomes" id="UP000182025"/>
    </source>
</evidence>
<name>A0A1I5R252_9GAMM</name>
<protein>
    <submittedName>
        <fullName evidence="1">Uncharacterized protein</fullName>
    </submittedName>
</protein>
<organism evidence="1 2">
    <name type="scientific">Ectopseudomonas toyotomiensis</name>
    <dbReference type="NCBI Taxonomy" id="554344"/>
    <lineage>
        <taxon>Bacteria</taxon>
        <taxon>Pseudomonadati</taxon>
        <taxon>Pseudomonadota</taxon>
        <taxon>Gammaproteobacteria</taxon>
        <taxon>Pseudomonadales</taxon>
        <taxon>Pseudomonadaceae</taxon>
        <taxon>Ectopseudomonas</taxon>
    </lineage>
</organism>
<keyword evidence="2" id="KW-1185">Reference proteome</keyword>
<accession>A0A1I5R252</accession>
<dbReference type="OrthoDB" id="6638700at2"/>
<dbReference type="Proteomes" id="UP000182025">
    <property type="component" value="Unassembled WGS sequence"/>
</dbReference>
<evidence type="ECO:0000313" key="1">
    <source>
        <dbReference type="EMBL" id="SFP52126.1"/>
    </source>
</evidence>
<dbReference type="RefSeq" id="WP_074914176.1">
    <property type="nucleotide sequence ID" value="NZ_FOXK01000003.1"/>
</dbReference>
<sequence length="148" mass="16309">MNAEQQQRLRELALIMLRDAHGEDFTAEEAAMLPAQIEEYQCLSEAQNILSLLDEVMALRMVISDCATACGAAVSPDCTLTFMQQLPGEIAAVIGRLQLDKARLDSGCIVTNDRNEFGESYKTERRGMNLRASIDEAMAMHARDIANG</sequence>
<reference evidence="2" key="1">
    <citation type="submission" date="2016-10" db="EMBL/GenBank/DDBJ databases">
        <authorList>
            <person name="Varghese N."/>
            <person name="Submissions S."/>
        </authorList>
    </citation>
    <scope>NUCLEOTIDE SEQUENCE [LARGE SCALE GENOMIC DNA]</scope>
    <source>
        <strain evidence="2">JCM 15604</strain>
    </source>
</reference>